<evidence type="ECO:0000256" key="1">
    <source>
        <dbReference type="ARBA" id="ARBA00001452"/>
    </source>
</evidence>
<reference evidence="14" key="1">
    <citation type="journal article" date="2021" name="IMA Fungus">
        <title>Genomic characterization of three marine fungi, including Emericellopsis atlantica sp. nov. with signatures of a generalist lifestyle and marine biomass degradation.</title>
        <authorList>
            <person name="Hagestad O.C."/>
            <person name="Hou L."/>
            <person name="Andersen J.H."/>
            <person name="Hansen E.H."/>
            <person name="Altermark B."/>
            <person name="Li C."/>
            <person name="Kuhnert E."/>
            <person name="Cox R.J."/>
            <person name="Crous P.W."/>
            <person name="Spatafora J.W."/>
            <person name="Lail K."/>
            <person name="Amirebrahimi M."/>
            <person name="Lipzen A."/>
            <person name="Pangilinan J."/>
            <person name="Andreopoulos W."/>
            <person name="Hayes R.D."/>
            <person name="Ng V."/>
            <person name="Grigoriev I.V."/>
            <person name="Jackson S.A."/>
            <person name="Sutton T.D.S."/>
            <person name="Dobson A.D.W."/>
            <person name="Rama T."/>
        </authorList>
    </citation>
    <scope>NUCLEOTIDE SEQUENCE</scope>
    <source>
        <strain evidence="14">TRa018bII</strain>
    </source>
</reference>
<gene>
    <name evidence="14" type="ORF">BJ875DRAFT_223201</name>
</gene>
<dbReference type="SUPFAM" id="SSF48208">
    <property type="entry name" value="Six-hairpin glycosidases"/>
    <property type="match status" value="1"/>
</dbReference>
<evidence type="ECO:0000256" key="6">
    <source>
        <dbReference type="ARBA" id="ARBA00022801"/>
    </source>
</evidence>
<organism evidence="14 15">
    <name type="scientific">Amylocarpus encephaloides</name>
    <dbReference type="NCBI Taxonomy" id="45428"/>
    <lineage>
        <taxon>Eukaryota</taxon>
        <taxon>Fungi</taxon>
        <taxon>Dikarya</taxon>
        <taxon>Ascomycota</taxon>
        <taxon>Pezizomycotina</taxon>
        <taxon>Leotiomycetes</taxon>
        <taxon>Helotiales</taxon>
        <taxon>Helotiales incertae sedis</taxon>
        <taxon>Amylocarpus</taxon>
    </lineage>
</organism>
<keyword evidence="9 10" id="KW-0326">Glycosidase</keyword>
<feature type="compositionally biased region" description="Polar residues" evidence="11">
    <location>
        <begin position="424"/>
        <end position="436"/>
    </location>
</feature>
<dbReference type="GO" id="GO:0012505">
    <property type="term" value="C:endomembrane system"/>
    <property type="evidence" value="ECO:0007669"/>
    <property type="project" value="UniProtKB-SubCell"/>
</dbReference>
<dbReference type="InterPro" id="IPR014480">
    <property type="entry name" value="Mannan-1_6-alpha_mannosidase"/>
</dbReference>
<dbReference type="EMBL" id="MU251856">
    <property type="protein sequence ID" value="KAG9228823.1"/>
    <property type="molecule type" value="Genomic_DNA"/>
</dbReference>
<name>A0A9P8BZT6_9HELO</name>
<dbReference type="AlphaFoldDB" id="A0A9P8BZT6"/>
<evidence type="ECO:0000256" key="13">
    <source>
        <dbReference type="SAM" id="SignalP"/>
    </source>
</evidence>
<feature type="signal peptide" evidence="13">
    <location>
        <begin position="1"/>
        <end position="26"/>
    </location>
</feature>
<feature type="region of interest" description="Disordered" evidence="11">
    <location>
        <begin position="397"/>
        <end position="445"/>
    </location>
</feature>
<dbReference type="PIRSF" id="PIRSF016302">
    <property type="entry name" value="Man_a_manosd"/>
    <property type="match status" value="1"/>
</dbReference>
<accession>A0A9P8BZT6</accession>
<keyword evidence="12" id="KW-0812">Transmembrane</keyword>
<evidence type="ECO:0000256" key="12">
    <source>
        <dbReference type="SAM" id="Phobius"/>
    </source>
</evidence>
<evidence type="ECO:0000256" key="11">
    <source>
        <dbReference type="SAM" id="MobiDB-lite"/>
    </source>
</evidence>
<dbReference type="PANTHER" id="PTHR12145:SF41">
    <property type="entry name" value="MANNAN ENDO-1,6-ALPHA-MANNOSIDASE"/>
    <property type="match status" value="1"/>
</dbReference>
<dbReference type="InterPro" id="IPR005198">
    <property type="entry name" value="Glyco_hydro_76"/>
</dbReference>
<comment type="subcellular location">
    <subcellularLocation>
        <location evidence="2">Endomembrane system</location>
    </subcellularLocation>
</comment>
<evidence type="ECO:0000256" key="5">
    <source>
        <dbReference type="ARBA" id="ARBA00022729"/>
    </source>
</evidence>
<keyword evidence="8" id="KW-0325">Glycoprotein</keyword>
<feature type="transmembrane region" description="Helical" evidence="12">
    <location>
        <begin position="462"/>
        <end position="484"/>
    </location>
</feature>
<keyword evidence="6 10" id="KW-0378">Hydrolase</keyword>
<dbReference type="InterPro" id="IPR008928">
    <property type="entry name" value="6-hairpin_glycosidase_sf"/>
</dbReference>
<dbReference type="GO" id="GO:0016052">
    <property type="term" value="P:carbohydrate catabolic process"/>
    <property type="evidence" value="ECO:0007669"/>
    <property type="project" value="InterPro"/>
</dbReference>
<evidence type="ECO:0000256" key="3">
    <source>
        <dbReference type="ARBA" id="ARBA00009699"/>
    </source>
</evidence>
<dbReference type="Pfam" id="PF03663">
    <property type="entry name" value="Glyco_hydro_76"/>
    <property type="match status" value="1"/>
</dbReference>
<comment type="similarity">
    <text evidence="3 10">Belongs to the glycosyl hydrolase 76 family.</text>
</comment>
<evidence type="ECO:0000256" key="10">
    <source>
        <dbReference type="PIRNR" id="PIRNR016302"/>
    </source>
</evidence>
<dbReference type="GO" id="GO:0008496">
    <property type="term" value="F:mannan endo-1,6-alpha-mannosidase activity"/>
    <property type="evidence" value="ECO:0007669"/>
    <property type="project" value="UniProtKB-UniRule"/>
</dbReference>
<comment type="catalytic activity">
    <reaction evidence="1 10">
        <text>Random hydrolysis of (1-&gt;6)-alpha-D-mannosidic linkages in unbranched (1-&gt;6)-mannans.</text>
        <dbReference type="EC" id="3.2.1.101"/>
    </reaction>
</comment>
<evidence type="ECO:0000256" key="2">
    <source>
        <dbReference type="ARBA" id="ARBA00004308"/>
    </source>
</evidence>
<dbReference type="Gene3D" id="1.50.10.20">
    <property type="match status" value="1"/>
</dbReference>
<dbReference type="FunFam" id="1.50.10.20:FF:000006">
    <property type="entry name" value="Mannan endo-1,6-alpha-mannosidase"/>
    <property type="match status" value="1"/>
</dbReference>
<evidence type="ECO:0000256" key="9">
    <source>
        <dbReference type="ARBA" id="ARBA00023295"/>
    </source>
</evidence>
<keyword evidence="5 13" id="KW-0732">Signal</keyword>
<dbReference type="EC" id="3.2.1.101" evidence="4 10"/>
<feature type="compositionally biased region" description="Gly residues" evidence="11">
    <location>
        <begin position="397"/>
        <end position="409"/>
    </location>
</feature>
<proteinExistence type="inferred from homology"/>
<protein>
    <recommendedName>
        <fullName evidence="4 10">Mannan endo-1,6-alpha-mannosidase</fullName>
        <ecNumber evidence="4 10">3.2.1.101</ecNumber>
    </recommendedName>
</protein>
<evidence type="ECO:0000256" key="8">
    <source>
        <dbReference type="ARBA" id="ARBA00023180"/>
    </source>
</evidence>
<keyword evidence="7 12" id="KW-0472">Membrane</keyword>
<keyword evidence="12" id="KW-1133">Transmembrane helix</keyword>
<dbReference type="Proteomes" id="UP000824998">
    <property type="component" value="Unassembled WGS sequence"/>
</dbReference>
<evidence type="ECO:0000256" key="4">
    <source>
        <dbReference type="ARBA" id="ARBA00012350"/>
    </source>
</evidence>
<evidence type="ECO:0000256" key="7">
    <source>
        <dbReference type="ARBA" id="ARBA00023136"/>
    </source>
</evidence>
<dbReference type="GO" id="GO:0009272">
    <property type="term" value="P:fungal-type cell wall biogenesis"/>
    <property type="evidence" value="ECO:0007669"/>
    <property type="project" value="TreeGrafter"/>
</dbReference>
<dbReference type="OrthoDB" id="4187847at2759"/>
<comment type="caution">
    <text evidence="14">The sequence shown here is derived from an EMBL/GenBank/DDBJ whole genome shotgun (WGS) entry which is preliminary data.</text>
</comment>
<evidence type="ECO:0000313" key="14">
    <source>
        <dbReference type="EMBL" id="KAG9228823.1"/>
    </source>
</evidence>
<dbReference type="PANTHER" id="PTHR12145">
    <property type="entry name" value="MANNAN ENDO-1,6-ALPHA-MANNOSIDASE DCW1"/>
    <property type="match status" value="1"/>
</dbReference>
<keyword evidence="15" id="KW-1185">Reference proteome</keyword>
<evidence type="ECO:0000313" key="15">
    <source>
        <dbReference type="Proteomes" id="UP000824998"/>
    </source>
</evidence>
<sequence>MRIATLSWLAPLAGTAVSITIEPTSADSIRNAASTVAFDLMSYYRGNISGETPGILPQPFFWWEGGGMFMTMIDYWRYTGDSSYNAVTSQALQAQVGENNDYMPQNQTKNEGNDDQGFWAMAAMLAAETNFPNPPQDKPQWLALAQAVFNEHASRWETEHCGGGLRWQIFQFNKGFDYKNSISNGAFFNLGTRLARYTGNDTYAQWAEKIWDWQESVKFIDADYNIFDGSSLNENCTVISPLQWTYNAGIFLHGAANMFNYSKGSSIWRDRTAGLLNTTARVFFNQTIMEEQACEQPNTCNTDQLSFKAYFSGWLAATTILAPFTESTINPLLASSAVAAGQQCSGGASKSQCGFRWTQRDANDGNFGIGQSMSALAVIHSAMVTIPRAAAVIDGGSTGGGSTGGGGQPGQVPVTGSAPPSFAPVTNSTGGTSQGDPNAGIGTPGRESVMIDVIKTTEKDTVAASFLTAAVALSVIGGSFIMVYE</sequence>
<feature type="chain" id="PRO_5040111983" description="Mannan endo-1,6-alpha-mannosidase" evidence="13">
    <location>
        <begin position="27"/>
        <end position="485"/>
    </location>
</feature>